<evidence type="ECO:0000259" key="1">
    <source>
        <dbReference type="Pfam" id="PF19571"/>
    </source>
</evidence>
<comment type="caution">
    <text evidence="2">The sequence shown here is derived from an EMBL/GenBank/DDBJ whole genome shotgun (WGS) entry which is preliminary data.</text>
</comment>
<dbReference type="RefSeq" id="WP_106145279.1">
    <property type="nucleotide sequence ID" value="NZ_PVYX01000002.1"/>
</dbReference>
<dbReference type="EMBL" id="PVYX01000002">
    <property type="protein sequence ID" value="PRX53955.1"/>
    <property type="molecule type" value="Genomic_DNA"/>
</dbReference>
<dbReference type="SUPFAM" id="SSF55021">
    <property type="entry name" value="ACT-like"/>
    <property type="match status" value="2"/>
</dbReference>
<evidence type="ECO:0000313" key="2">
    <source>
        <dbReference type="EMBL" id="PRX53955.1"/>
    </source>
</evidence>
<dbReference type="Pfam" id="PF19571">
    <property type="entry name" value="ACT_8"/>
    <property type="match status" value="1"/>
</dbReference>
<dbReference type="OrthoDB" id="1438443at2"/>
<gene>
    <name evidence="2" type="ORF">CLV81_2348</name>
</gene>
<accession>A0A2T0M907</accession>
<name>A0A2T0M907_9FLAO</name>
<dbReference type="AlphaFoldDB" id="A0A2T0M907"/>
<protein>
    <recommendedName>
        <fullName evidence="1">ACT domain-containing protein</fullName>
    </recommendedName>
</protein>
<keyword evidence="3" id="KW-1185">Reference proteome</keyword>
<proteinExistence type="predicted"/>
<dbReference type="Gene3D" id="3.30.2130.10">
    <property type="entry name" value="VC0802-like"/>
    <property type="match status" value="1"/>
</dbReference>
<organism evidence="2 3">
    <name type="scientific">Flagellimonas meridianipacifica</name>
    <dbReference type="NCBI Taxonomy" id="1080225"/>
    <lineage>
        <taxon>Bacteria</taxon>
        <taxon>Pseudomonadati</taxon>
        <taxon>Bacteroidota</taxon>
        <taxon>Flavobacteriia</taxon>
        <taxon>Flavobacteriales</taxon>
        <taxon>Flavobacteriaceae</taxon>
        <taxon>Flagellimonas</taxon>
    </lineage>
</organism>
<feature type="domain" description="ACT" evidence="1">
    <location>
        <begin position="3"/>
        <end position="121"/>
    </location>
</feature>
<dbReference type="Proteomes" id="UP000237640">
    <property type="component" value="Unassembled WGS sequence"/>
</dbReference>
<dbReference type="PANTHER" id="PTHR40099:SF1">
    <property type="entry name" value="ACETOLACTATE SYNTHASE, SMALL SUBUNIT"/>
    <property type="match status" value="1"/>
</dbReference>
<reference evidence="2 3" key="1">
    <citation type="submission" date="2018-03" db="EMBL/GenBank/DDBJ databases">
        <title>Genomic Encyclopedia of Archaeal and Bacterial Type Strains, Phase II (KMG-II): from individual species to whole genera.</title>
        <authorList>
            <person name="Goeker M."/>
        </authorList>
    </citation>
    <scope>NUCLEOTIDE SEQUENCE [LARGE SCALE GENOMIC DNA]</scope>
    <source>
        <strain evidence="2 3">DSM 25027</strain>
    </source>
</reference>
<sequence>MKDIEILFENKIGQLALMGETLGKNKISLEGGGVFQNGDFSIAHFLVKEAVKAKAELAKVGIKVTKINDVIIQKLRQDVPGQLGAFCKELSNANVNILTQYSDHSNQLIVVVDNYEKAKIVSDKWMKRWWSNENYKV</sequence>
<dbReference type="InterPro" id="IPR045865">
    <property type="entry name" value="ACT-like_dom_sf"/>
</dbReference>
<evidence type="ECO:0000313" key="3">
    <source>
        <dbReference type="Proteomes" id="UP000237640"/>
    </source>
</evidence>
<dbReference type="PANTHER" id="PTHR40099">
    <property type="entry name" value="ACETOLACTATE SYNTHASE, SMALL SUBUNIT"/>
    <property type="match status" value="1"/>
</dbReference>
<dbReference type="InterPro" id="IPR045739">
    <property type="entry name" value="ACT_dom_pair"/>
</dbReference>